<dbReference type="PROSITE" id="PS00041">
    <property type="entry name" value="HTH_ARAC_FAMILY_1"/>
    <property type="match status" value="1"/>
</dbReference>
<evidence type="ECO:0000313" key="6">
    <source>
        <dbReference type="Proteomes" id="UP000233293"/>
    </source>
</evidence>
<keyword evidence="6" id="KW-1185">Reference proteome</keyword>
<proteinExistence type="predicted"/>
<dbReference type="InterPro" id="IPR009594">
    <property type="entry name" value="Tscrpt_reg_HTH_AraC_N"/>
</dbReference>
<evidence type="ECO:0000313" key="5">
    <source>
        <dbReference type="EMBL" id="PKU21483.1"/>
    </source>
</evidence>
<dbReference type="PANTHER" id="PTHR43436">
    <property type="entry name" value="ARAC-FAMILY TRANSCRIPTIONAL REGULATOR"/>
    <property type="match status" value="1"/>
</dbReference>
<dbReference type="PROSITE" id="PS01124">
    <property type="entry name" value="HTH_ARAC_FAMILY_2"/>
    <property type="match status" value="1"/>
</dbReference>
<dbReference type="Proteomes" id="UP000233293">
    <property type="component" value="Unassembled WGS sequence"/>
</dbReference>
<dbReference type="InterPro" id="IPR018060">
    <property type="entry name" value="HTH_AraC"/>
</dbReference>
<evidence type="ECO:0000256" key="3">
    <source>
        <dbReference type="ARBA" id="ARBA00023163"/>
    </source>
</evidence>
<sequence length="312" mass="34106">MPDPMNDLDELVLLAGRIAVSEGYTATSLPGLRLLRSSTDLNDVPVLYRPGAVFVLQGAKRGFLGKESFVYDAQHYLAVSVPVPFRMESRASPEAPLLAVYMDFDLSIAAELIELMPPRHGRPRDMARSLISSPMEPGVRGTLSRLLTALADPLETAALGQQLLRELHFRVLTGAQRAELIAALRQAGGSGGIGRSLAHIRRYYRHQIAIAVLAAEAGMSVPSFHSRFRDLIGTTPLNYIKSIRLHEARLLMARDGCSVATAAAAVGYVSTSQFSREFKRHFGRTASEEVLWMRAHLGELAQPVEPEAEPPT</sequence>
<dbReference type="Pfam" id="PF12833">
    <property type="entry name" value="HTH_18"/>
    <property type="match status" value="1"/>
</dbReference>
<name>A0A2N3PM55_9PROT</name>
<dbReference type="Gene3D" id="1.10.10.60">
    <property type="entry name" value="Homeodomain-like"/>
    <property type="match status" value="1"/>
</dbReference>
<dbReference type="GO" id="GO:0043565">
    <property type="term" value="F:sequence-specific DNA binding"/>
    <property type="evidence" value="ECO:0007669"/>
    <property type="project" value="InterPro"/>
</dbReference>
<dbReference type="OrthoDB" id="9802263at2"/>
<gene>
    <name evidence="5" type="ORF">CWS72_26490</name>
</gene>
<protein>
    <submittedName>
        <fullName evidence="5">AraC family transcriptional regulator</fullName>
    </submittedName>
</protein>
<feature type="domain" description="HTH araC/xylS-type" evidence="4">
    <location>
        <begin position="194"/>
        <end position="292"/>
    </location>
</feature>
<evidence type="ECO:0000256" key="2">
    <source>
        <dbReference type="ARBA" id="ARBA00023125"/>
    </source>
</evidence>
<dbReference type="SUPFAM" id="SSF46689">
    <property type="entry name" value="Homeodomain-like"/>
    <property type="match status" value="2"/>
</dbReference>
<dbReference type="GO" id="GO:0003700">
    <property type="term" value="F:DNA-binding transcription factor activity"/>
    <property type="evidence" value="ECO:0007669"/>
    <property type="project" value="InterPro"/>
</dbReference>
<dbReference type="InterPro" id="IPR018062">
    <property type="entry name" value="HTH_AraC-typ_CS"/>
</dbReference>
<comment type="caution">
    <text evidence="5">The sequence shown here is derived from an EMBL/GenBank/DDBJ whole genome shotgun (WGS) entry which is preliminary data.</text>
</comment>
<dbReference type="AlphaFoldDB" id="A0A2N3PM55"/>
<reference evidence="6" key="1">
    <citation type="submission" date="2017-12" db="EMBL/GenBank/DDBJ databases">
        <title>Draft genome sequence of Telmatospirillum siberiense 26-4b1T, an acidotolerant peatland alphaproteobacterium potentially involved in sulfur cycling.</title>
        <authorList>
            <person name="Hausmann B."/>
            <person name="Pjevac P."/>
            <person name="Schreck K."/>
            <person name="Herbold C.W."/>
            <person name="Daims H."/>
            <person name="Wagner M."/>
            <person name="Pester M."/>
            <person name="Loy A."/>
        </authorList>
    </citation>
    <scope>NUCLEOTIDE SEQUENCE [LARGE SCALE GENOMIC DNA]</scope>
    <source>
        <strain evidence="6">26-4b1</strain>
    </source>
</reference>
<keyword evidence="2" id="KW-0238">DNA-binding</keyword>
<dbReference type="Pfam" id="PF06719">
    <property type="entry name" value="AraC_N"/>
    <property type="match status" value="1"/>
</dbReference>
<dbReference type="InterPro" id="IPR009057">
    <property type="entry name" value="Homeodomain-like_sf"/>
</dbReference>
<dbReference type="EMBL" id="PIUM01000056">
    <property type="protein sequence ID" value="PKU21483.1"/>
    <property type="molecule type" value="Genomic_DNA"/>
</dbReference>
<dbReference type="RefSeq" id="WP_101253673.1">
    <property type="nucleotide sequence ID" value="NZ_PIUM01000056.1"/>
</dbReference>
<dbReference type="PANTHER" id="PTHR43436:SF2">
    <property type="entry name" value="ARAC_XYLS FAMILY TRANSCRIPTIONAL REGULATOR"/>
    <property type="match status" value="1"/>
</dbReference>
<organism evidence="5 6">
    <name type="scientific">Telmatospirillum siberiense</name>
    <dbReference type="NCBI Taxonomy" id="382514"/>
    <lineage>
        <taxon>Bacteria</taxon>
        <taxon>Pseudomonadati</taxon>
        <taxon>Pseudomonadota</taxon>
        <taxon>Alphaproteobacteria</taxon>
        <taxon>Rhodospirillales</taxon>
        <taxon>Rhodospirillaceae</taxon>
        <taxon>Telmatospirillum</taxon>
    </lineage>
</organism>
<accession>A0A2N3PM55</accession>
<keyword evidence="1" id="KW-0805">Transcription regulation</keyword>
<dbReference type="SMART" id="SM00342">
    <property type="entry name" value="HTH_ARAC"/>
    <property type="match status" value="1"/>
</dbReference>
<evidence type="ECO:0000256" key="1">
    <source>
        <dbReference type="ARBA" id="ARBA00023015"/>
    </source>
</evidence>
<keyword evidence="3" id="KW-0804">Transcription</keyword>
<evidence type="ECO:0000259" key="4">
    <source>
        <dbReference type="PROSITE" id="PS01124"/>
    </source>
</evidence>